<evidence type="ECO:0000313" key="4">
    <source>
        <dbReference type="Proteomes" id="UP001231189"/>
    </source>
</evidence>
<name>A0AAD8W3J0_LOLMU</name>
<keyword evidence="4" id="KW-1185">Reference proteome</keyword>
<sequence>MMRDSAVISALPRHDPTKESVSDVGSDDEHHDVKTRQVLRRLQVGQYVSYFAKGVYRCPFCTRRLGRTDFNCLLTHAENIGNTNPKVGASVNPHSFRAKHMALGMHLRSIQRVEISAGRMPPLKPKAPKGSNKWRQMGSNDAPTAPTSTTKESSSSDDFNPALPRRNEEAAPTIDTTVAILMEKNEELSLECDRLRDDLAAKKKNSKTLVELICSLRNERDMLKNELIKQKERNIASAEKASSILKTVCLDRDKSDIEYKILLQDKVQLQKLNLEYADIAILALLERQKAQDKLMHLMLESCSEREETLKEATAHAEDASTVVAVVVGEASPGTQAARLLCLSDSSTSVEMGVLAVTTGEASPGTHAARLLCLSGSSTSVETGVLAVEQKVDTNVVYPAEDVHGVAGHHGEVFLGPMLDANLDPFDDFGPNVQFQEDVEGDDEEEYSDDMDNNKVRRDRKSRYVLKRLKGGEIRFCMRGELFCPLCGKFL</sequence>
<accession>A0AAD8W3J0</accession>
<comment type="caution">
    <text evidence="3">The sequence shown here is derived from an EMBL/GenBank/DDBJ whole genome shotgun (WGS) entry which is preliminary data.</text>
</comment>
<keyword evidence="1" id="KW-0175">Coiled coil</keyword>
<evidence type="ECO:0000256" key="1">
    <source>
        <dbReference type="SAM" id="Coils"/>
    </source>
</evidence>
<evidence type="ECO:0000256" key="2">
    <source>
        <dbReference type="SAM" id="MobiDB-lite"/>
    </source>
</evidence>
<feature type="region of interest" description="Disordered" evidence="2">
    <location>
        <begin position="116"/>
        <end position="171"/>
    </location>
</feature>
<protein>
    <submittedName>
        <fullName evidence="3">Uncharacterized protein</fullName>
    </submittedName>
</protein>
<evidence type="ECO:0000313" key="3">
    <source>
        <dbReference type="EMBL" id="KAK1631518.1"/>
    </source>
</evidence>
<feature type="region of interest" description="Disordered" evidence="2">
    <location>
        <begin position="1"/>
        <end position="32"/>
    </location>
</feature>
<organism evidence="3 4">
    <name type="scientific">Lolium multiflorum</name>
    <name type="common">Italian ryegrass</name>
    <name type="synonym">Lolium perenne subsp. multiflorum</name>
    <dbReference type="NCBI Taxonomy" id="4521"/>
    <lineage>
        <taxon>Eukaryota</taxon>
        <taxon>Viridiplantae</taxon>
        <taxon>Streptophyta</taxon>
        <taxon>Embryophyta</taxon>
        <taxon>Tracheophyta</taxon>
        <taxon>Spermatophyta</taxon>
        <taxon>Magnoliopsida</taxon>
        <taxon>Liliopsida</taxon>
        <taxon>Poales</taxon>
        <taxon>Poaceae</taxon>
        <taxon>BOP clade</taxon>
        <taxon>Pooideae</taxon>
        <taxon>Poodae</taxon>
        <taxon>Poeae</taxon>
        <taxon>Poeae Chloroplast Group 2 (Poeae type)</taxon>
        <taxon>Loliodinae</taxon>
        <taxon>Loliinae</taxon>
        <taxon>Lolium</taxon>
    </lineage>
</organism>
<gene>
    <name evidence="3" type="ORF">QYE76_005833</name>
</gene>
<dbReference type="Proteomes" id="UP001231189">
    <property type="component" value="Unassembled WGS sequence"/>
</dbReference>
<proteinExistence type="predicted"/>
<feature type="coiled-coil region" evidence="1">
    <location>
        <begin position="178"/>
        <end position="205"/>
    </location>
</feature>
<feature type="compositionally biased region" description="Low complexity" evidence="2">
    <location>
        <begin position="142"/>
        <end position="153"/>
    </location>
</feature>
<dbReference type="EMBL" id="JAUUTY010000005">
    <property type="protein sequence ID" value="KAK1631518.1"/>
    <property type="molecule type" value="Genomic_DNA"/>
</dbReference>
<feature type="compositionally biased region" description="Basic and acidic residues" evidence="2">
    <location>
        <begin position="12"/>
        <end position="32"/>
    </location>
</feature>
<dbReference type="AlphaFoldDB" id="A0AAD8W3J0"/>
<reference evidence="3" key="1">
    <citation type="submission" date="2023-07" db="EMBL/GenBank/DDBJ databases">
        <title>A chromosome-level genome assembly of Lolium multiflorum.</title>
        <authorList>
            <person name="Chen Y."/>
            <person name="Copetti D."/>
            <person name="Kolliker R."/>
            <person name="Studer B."/>
        </authorList>
    </citation>
    <scope>NUCLEOTIDE SEQUENCE</scope>
    <source>
        <strain evidence="3">02402/16</strain>
        <tissue evidence="3">Leaf</tissue>
    </source>
</reference>